<reference evidence="9 10" key="3">
    <citation type="journal article" date="2011" name="J. Bacteriol.">
        <title>Genome sequences of Mycoplasma alligatoris A21JP2T and Mycoplasma crocodyli MP145T.</title>
        <authorList>
            <person name="Brown D.R."/>
            <person name="Farmerie W.G."/>
            <person name="May M."/>
            <person name="Benders G.A."/>
            <person name="Durkin A.S."/>
            <person name="Hlavinka K."/>
            <person name="Hostetler J."/>
            <person name="Jackson J."/>
            <person name="Johnson J."/>
            <person name="Miller R.H."/>
            <person name="Paralanov V."/>
            <person name="Radune D."/>
            <person name="Szczypinski B."/>
            <person name="Glass J.I."/>
        </authorList>
    </citation>
    <scope>NUCLEOTIDE SEQUENCE [LARGE SCALE GENOMIC DNA]</scope>
    <source>
        <strain evidence="10">ATCC 51981 / MP145</strain>
    </source>
</reference>
<dbReference type="STRING" id="512564.MCRO_0759"/>
<protein>
    <submittedName>
        <fullName evidence="9">Putative membrane protein</fullName>
    </submittedName>
</protein>
<feature type="transmembrane region" description="Helical" evidence="7">
    <location>
        <begin position="698"/>
        <end position="723"/>
    </location>
</feature>
<evidence type="ECO:0000259" key="8">
    <source>
        <dbReference type="Pfam" id="PF02878"/>
    </source>
</evidence>
<name>D5E6G4_MYCCM</name>
<comment type="similarity">
    <text evidence="2">Belongs to the phosphohexose mutase family.</text>
</comment>
<feature type="transmembrane region" description="Helical" evidence="7">
    <location>
        <begin position="776"/>
        <end position="799"/>
    </location>
</feature>
<dbReference type="SUPFAM" id="SSF53738">
    <property type="entry name" value="Phosphoglucomutase, first 3 domains"/>
    <property type="match status" value="1"/>
</dbReference>
<feature type="transmembrane region" description="Helical" evidence="7">
    <location>
        <begin position="527"/>
        <end position="549"/>
    </location>
</feature>
<dbReference type="RefSeq" id="WP_013054356.1">
    <property type="nucleotide sequence ID" value="NC_014014.1"/>
</dbReference>
<dbReference type="Pfam" id="PF02878">
    <property type="entry name" value="PGM_PMM_I"/>
    <property type="match status" value="1"/>
</dbReference>
<accession>D5E6G4</accession>
<feature type="domain" description="Alpha-D-phosphohexomutase alpha/beta/alpha" evidence="8">
    <location>
        <begin position="56"/>
        <end position="175"/>
    </location>
</feature>
<keyword evidence="10" id="KW-1185">Reference proteome</keyword>
<dbReference type="InterPro" id="IPR005844">
    <property type="entry name" value="A-D-PHexomutase_a/b/a-I"/>
</dbReference>
<evidence type="ECO:0000256" key="7">
    <source>
        <dbReference type="SAM" id="Phobius"/>
    </source>
</evidence>
<dbReference type="InterPro" id="IPR016055">
    <property type="entry name" value="A-D-PHexomutase_a/b/a-I/II/III"/>
</dbReference>
<comment type="subcellular location">
    <subcellularLocation>
        <location evidence="1">Cell membrane</location>
        <topology evidence="1">Multi-pass membrane protein</topology>
    </subcellularLocation>
</comment>
<gene>
    <name evidence="9" type="ordered locus">MCRO_0759</name>
</gene>
<dbReference type="GO" id="GO:0005886">
    <property type="term" value="C:plasma membrane"/>
    <property type="evidence" value="ECO:0007669"/>
    <property type="project" value="UniProtKB-SubCell"/>
</dbReference>
<keyword evidence="5 7" id="KW-1133">Transmembrane helix</keyword>
<evidence type="ECO:0000256" key="5">
    <source>
        <dbReference type="ARBA" id="ARBA00022989"/>
    </source>
</evidence>
<organism evidence="9 10">
    <name type="scientific">Mycoplasma crocodyli (strain ATCC 51981 / MP145)</name>
    <dbReference type="NCBI Taxonomy" id="512564"/>
    <lineage>
        <taxon>Bacteria</taxon>
        <taxon>Bacillati</taxon>
        <taxon>Mycoplasmatota</taxon>
        <taxon>Mollicutes</taxon>
        <taxon>Mycoplasmataceae</taxon>
        <taxon>Mycoplasma</taxon>
    </lineage>
</organism>
<evidence type="ECO:0000313" key="9">
    <source>
        <dbReference type="EMBL" id="ADE19579.1"/>
    </source>
</evidence>
<dbReference type="OrthoDB" id="400335at2"/>
<keyword evidence="6 7" id="KW-0472">Membrane</keyword>
<feature type="transmembrane region" description="Helical" evidence="7">
    <location>
        <begin position="729"/>
        <end position="747"/>
    </location>
</feature>
<evidence type="ECO:0000256" key="2">
    <source>
        <dbReference type="ARBA" id="ARBA00010231"/>
    </source>
</evidence>
<evidence type="ECO:0000256" key="4">
    <source>
        <dbReference type="ARBA" id="ARBA00022692"/>
    </source>
</evidence>
<dbReference type="InterPro" id="IPR022791">
    <property type="entry name" value="L-PG_synthase/AglD"/>
</dbReference>
<dbReference type="KEGG" id="mcd:MCRO_0759"/>
<dbReference type="Pfam" id="PF03706">
    <property type="entry name" value="LPG_synthase_TM"/>
    <property type="match status" value="1"/>
</dbReference>
<evidence type="ECO:0000313" key="10">
    <source>
        <dbReference type="Proteomes" id="UP000001845"/>
    </source>
</evidence>
<dbReference type="GO" id="GO:0016868">
    <property type="term" value="F:intramolecular phosphotransferase activity"/>
    <property type="evidence" value="ECO:0007669"/>
    <property type="project" value="InterPro"/>
</dbReference>
<dbReference type="Proteomes" id="UP000001845">
    <property type="component" value="Chromosome"/>
</dbReference>
<dbReference type="Gene3D" id="3.40.120.10">
    <property type="entry name" value="Alpha-D-Glucose-1,6-Bisphosphate, subunit A, domain 3"/>
    <property type="match status" value="1"/>
</dbReference>
<evidence type="ECO:0000256" key="6">
    <source>
        <dbReference type="ARBA" id="ARBA00023136"/>
    </source>
</evidence>
<reference key="2">
    <citation type="submission" date="2010-03" db="EMBL/GenBank/DDBJ databases">
        <authorList>
            <person name="Ma Z."/>
            <person name="Wang X."/>
            <person name="Liu H."/>
        </authorList>
    </citation>
    <scope>NUCLEOTIDE SEQUENCE</scope>
    <source>
        <strain>MP145</strain>
    </source>
</reference>
<feature type="transmembrane region" description="Helical" evidence="7">
    <location>
        <begin position="673"/>
        <end position="691"/>
    </location>
</feature>
<evidence type="ECO:0000256" key="3">
    <source>
        <dbReference type="ARBA" id="ARBA00022475"/>
    </source>
</evidence>
<keyword evidence="4 7" id="KW-0812">Transmembrane</keyword>
<feature type="transmembrane region" description="Helical" evidence="7">
    <location>
        <begin position="578"/>
        <end position="600"/>
    </location>
</feature>
<reference evidence="10" key="1">
    <citation type="submission" date="2010-03" db="EMBL/GenBank/DDBJ databases">
        <title>The complete genome of Mycoplasma crocodyli MP145.</title>
        <authorList>
            <person name="Glass J.I."/>
            <person name="Durkin A.S."/>
            <person name="Hostetler J."/>
            <person name="Jackson J."/>
            <person name="Johnson J."/>
            <person name="May M.A."/>
            <person name="Paralanov V."/>
            <person name="Radune D."/>
            <person name="Szczypinski B."/>
            <person name="Brown D.R."/>
        </authorList>
    </citation>
    <scope>NUCLEOTIDE SEQUENCE [LARGE SCALE GENOMIC DNA]</scope>
    <source>
        <strain evidence="10">ATCC 51981 / MP145</strain>
    </source>
</reference>
<dbReference type="HOGENOM" id="CLU_301645_0_0_14"/>
<dbReference type="eggNOG" id="COG1109">
    <property type="taxonomic scope" value="Bacteria"/>
</dbReference>
<feature type="transmembrane region" description="Helical" evidence="7">
    <location>
        <begin position="883"/>
        <end position="903"/>
    </location>
</feature>
<proteinExistence type="inferred from homology"/>
<keyword evidence="3" id="KW-1003">Cell membrane</keyword>
<feature type="transmembrane region" description="Helical" evidence="7">
    <location>
        <begin position="934"/>
        <end position="955"/>
    </location>
</feature>
<evidence type="ECO:0000256" key="1">
    <source>
        <dbReference type="ARBA" id="ARBA00004651"/>
    </source>
</evidence>
<sequence length="956" mass="110601">MNNNEKLEQQKKQFINPLNQIDNTKKIGNLFYSKDNFLKVYKNKIYMEKSDEAFGLKPETILLFANFFSLMIKENKQNSSVFINYDDKKNSNLYANIFARTLYKNGIKINSFKDSSLIPKPIKFMFITKSNSDYIVDFSSFLDDEKSTTISFFYGNGNVFSEKIVSKMVYETIQNSQDLSFQVPVEKYEENFFDHHIYNYLSKNKINFDGSSYFTITDKTNEFFYKNFLKSKTVSISKSLINISCNSTLRPLQLATLKGKLKSKYISFLISNEGYSLRVAISKKRTKIKYLTADEIAVLYLDNIIKNIDKNELKNKYIVKTIATTSFINEWAKVREIKIKEVDEYNYEQVISDKNALLYFNEDYVFLSYDDETQTNNSYKFLEELSNILNRYKKIDEIVDYIDFLTAPYNHYYNEIMSFNSTYTDASKFLSRIKLLDKIENETIIRKDIIESGFDKPFWIVKIYLSNGTSIILKYSMVYSKITYYVQNKWKTNESKILAITNEKTALRAIEDIKNDTVKIKRKYLSVIKYLVFVLITILIFVFLFTSVYQLEKKQPGVDTTKVFWKLFSSAFYGNYKIKIGVVSIFSMVVVDLFITSLYWKRSLTFQHQKVTWRDVITISFIGKILQKITPKSLGADVGNFWYLRKKGVPGNVIVSVTISSTIIYQIKSVVQGFIIIPLGLYLFSDIFYDLQDKNTQIFIAFLVLGIFVDTMIGLVVVLATLVKKVQNFLLKLIIFIGTKIVFLPVLDWDKKRANYEEILSINRKTLKMLLTNWKIFLELFFYKFIQIFTNGLGIYGILSGAFKTNLAGGTYFNAVFGYTLADTANAISITPGGSGTAEYFIKQIFSQITQSTTINIDKHGKFESVYISTKDVSTIVTAVNSVASVIIPSLLSALFLLTVYIGETRKNKYARKRRNLCIMENNDIKNVKLKTTFYVAATIVWVVGIAVVSGLYMWI</sequence>
<dbReference type="AlphaFoldDB" id="D5E6G4"/>
<dbReference type="GO" id="GO:0005975">
    <property type="term" value="P:carbohydrate metabolic process"/>
    <property type="evidence" value="ECO:0007669"/>
    <property type="project" value="InterPro"/>
</dbReference>
<dbReference type="EMBL" id="CP001991">
    <property type="protein sequence ID" value="ADE19579.1"/>
    <property type="molecule type" value="Genomic_DNA"/>
</dbReference>